<keyword evidence="5" id="KW-0812">Transmembrane</keyword>
<comment type="similarity">
    <text evidence="1">Belongs to the MreC family.</text>
</comment>
<dbReference type="InterPro" id="IPR042175">
    <property type="entry name" value="Cell/Rod_MreC_2"/>
</dbReference>
<evidence type="ECO:0000313" key="7">
    <source>
        <dbReference type="EMBL" id="RZO18258.1"/>
    </source>
</evidence>
<dbReference type="Gene3D" id="2.40.10.350">
    <property type="entry name" value="Rod shape-determining protein MreC, domain 2"/>
    <property type="match status" value="1"/>
</dbReference>
<sequence length="279" mass="31059">MARIAPGNTPKFGYFVLIILASLFLYLDIQYKTFTSTKNFFNAGLIATNLVIKNIVFTPISNLYKLTNNKLALINSNELLVNELELSKSENFLILNKDKLFNDNSELYAFINDIPNDYPYEIAIISSFDTNLYKCCDNHRLHLFNNSSPFKKGGTVINSTGIIGQISDSNNKVSEVILISDINHSIPIKSNTFFCNANGSGKPQVLECKYDPSLWKESFEIGRIFYSSGLGGIFPEGIMVGSIISIENAADGDILLNIESIANPLTQKNVIVLYPNDIK</sequence>
<dbReference type="GO" id="GO:0005886">
    <property type="term" value="C:plasma membrane"/>
    <property type="evidence" value="ECO:0007669"/>
    <property type="project" value="TreeGrafter"/>
</dbReference>
<evidence type="ECO:0000256" key="3">
    <source>
        <dbReference type="ARBA" id="ARBA00022960"/>
    </source>
</evidence>
<dbReference type="AlphaFoldDB" id="A0A520MAM8"/>
<proteinExistence type="inferred from homology"/>
<evidence type="ECO:0000259" key="6">
    <source>
        <dbReference type="Pfam" id="PF04085"/>
    </source>
</evidence>
<evidence type="ECO:0000313" key="8">
    <source>
        <dbReference type="Proteomes" id="UP000318359"/>
    </source>
</evidence>
<dbReference type="InterPro" id="IPR055342">
    <property type="entry name" value="MreC_beta-barrel_core"/>
</dbReference>
<dbReference type="Pfam" id="PF04085">
    <property type="entry name" value="MreC"/>
    <property type="match status" value="1"/>
</dbReference>
<dbReference type="EMBL" id="SHBM01000012">
    <property type="protein sequence ID" value="RZO18258.1"/>
    <property type="molecule type" value="Genomic_DNA"/>
</dbReference>
<dbReference type="InterPro" id="IPR042177">
    <property type="entry name" value="Cell/Rod_1"/>
</dbReference>
<keyword evidence="5" id="KW-1133">Transmembrane helix</keyword>
<feature type="transmembrane region" description="Helical" evidence="5">
    <location>
        <begin position="12"/>
        <end position="29"/>
    </location>
</feature>
<feature type="domain" description="Rod shape-determining protein MreC beta-barrel core" evidence="6">
    <location>
        <begin position="151"/>
        <end position="272"/>
    </location>
</feature>
<name>A0A520MAM8_9GAMM</name>
<dbReference type="Proteomes" id="UP000318359">
    <property type="component" value="Unassembled WGS sequence"/>
</dbReference>
<gene>
    <name evidence="7" type="ORF">EVB00_01295</name>
</gene>
<comment type="caution">
    <text evidence="7">The sequence shown here is derived from an EMBL/GenBank/DDBJ whole genome shotgun (WGS) entry which is preliminary data.</text>
</comment>
<evidence type="ECO:0000256" key="4">
    <source>
        <dbReference type="ARBA" id="ARBA00032089"/>
    </source>
</evidence>
<reference evidence="7 8" key="1">
    <citation type="submission" date="2019-02" db="EMBL/GenBank/DDBJ databases">
        <title>Prokaryotic population dynamics and viral predation in marine succession experiment using metagenomics: the confinement effect.</title>
        <authorList>
            <person name="Haro-Moreno J.M."/>
            <person name="Rodriguez-Valera F."/>
            <person name="Lopez-Perez M."/>
        </authorList>
    </citation>
    <scope>NUCLEOTIDE SEQUENCE [LARGE SCALE GENOMIC DNA]</scope>
    <source>
        <strain evidence="7">MED-G167</strain>
    </source>
</reference>
<keyword evidence="3" id="KW-0133">Cell shape</keyword>
<evidence type="ECO:0000256" key="2">
    <source>
        <dbReference type="ARBA" id="ARBA00013855"/>
    </source>
</evidence>
<dbReference type="Gene3D" id="2.40.10.340">
    <property type="entry name" value="Rod shape-determining protein MreC, domain 1"/>
    <property type="match status" value="1"/>
</dbReference>
<dbReference type="GO" id="GO:0008360">
    <property type="term" value="P:regulation of cell shape"/>
    <property type="evidence" value="ECO:0007669"/>
    <property type="project" value="UniProtKB-KW"/>
</dbReference>
<keyword evidence="5" id="KW-0472">Membrane</keyword>
<evidence type="ECO:0000256" key="1">
    <source>
        <dbReference type="ARBA" id="ARBA00009369"/>
    </source>
</evidence>
<dbReference type="PANTHER" id="PTHR34138:SF1">
    <property type="entry name" value="CELL SHAPE-DETERMINING PROTEIN MREC"/>
    <property type="match status" value="1"/>
</dbReference>
<organism evidence="7 8">
    <name type="scientific">SAR86 cluster bacterium</name>
    <dbReference type="NCBI Taxonomy" id="2030880"/>
    <lineage>
        <taxon>Bacteria</taxon>
        <taxon>Pseudomonadati</taxon>
        <taxon>Pseudomonadota</taxon>
        <taxon>Gammaproteobacteria</taxon>
        <taxon>SAR86 cluster</taxon>
    </lineage>
</organism>
<dbReference type="InterPro" id="IPR007221">
    <property type="entry name" value="MreC"/>
</dbReference>
<dbReference type="PANTHER" id="PTHR34138">
    <property type="entry name" value="CELL SHAPE-DETERMINING PROTEIN MREC"/>
    <property type="match status" value="1"/>
</dbReference>
<evidence type="ECO:0000256" key="5">
    <source>
        <dbReference type="SAM" id="Phobius"/>
    </source>
</evidence>
<accession>A0A520MAM8</accession>
<protein>
    <recommendedName>
        <fullName evidence="2">Cell shape-determining protein MreC</fullName>
    </recommendedName>
    <alternativeName>
        <fullName evidence="4">Cell shape protein MreC</fullName>
    </alternativeName>
</protein>